<feature type="chain" id="PRO_5011577138" description="Repeat domain-containing protein" evidence="1">
    <location>
        <begin position="27"/>
        <end position="280"/>
    </location>
</feature>
<evidence type="ECO:0000256" key="1">
    <source>
        <dbReference type="SAM" id="SignalP"/>
    </source>
</evidence>
<dbReference type="PANTHER" id="PTHR46580">
    <property type="entry name" value="SENSOR KINASE-RELATED"/>
    <property type="match status" value="1"/>
</dbReference>
<dbReference type="AlphaFoldDB" id="A0A1H9KIG5"/>
<organism evidence="2 3">
    <name type="scientific">Actinokineospora terrae</name>
    <dbReference type="NCBI Taxonomy" id="155974"/>
    <lineage>
        <taxon>Bacteria</taxon>
        <taxon>Bacillati</taxon>
        <taxon>Actinomycetota</taxon>
        <taxon>Actinomycetes</taxon>
        <taxon>Pseudonocardiales</taxon>
        <taxon>Pseudonocardiaceae</taxon>
        <taxon>Actinokineospora</taxon>
    </lineage>
</organism>
<keyword evidence="3" id="KW-1185">Reference proteome</keyword>
<reference evidence="3" key="1">
    <citation type="submission" date="2016-10" db="EMBL/GenBank/DDBJ databases">
        <authorList>
            <person name="Varghese N."/>
            <person name="Submissions S."/>
        </authorList>
    </citation>
    <scope>NUCLEOTIDE SEQUENCE [LARGE SCALE GENOMIC DNA]</scope>
    <source>
        <strain evidence="3">DSM 44260</strain>
    </source>
</reference>
<dbReference type="InterPro" id="IPR028994">
    <property type="entry name" value="Integrin_alpha_N"/>
</dbReference>
<evidence type="ECO:0000313" key="3">
    <source>
        <dbReference type="Proteomes" id="UP000199051"/>
    </source>
</evidence>
<protein>
    <recommendedName>
        <fullName evidence="4">Repeat domain-containing protein</fullName>
    </recommendedName>
</protein>
<name>A0A1H9KIG5_9PSEU</name>
<dbReference type="Proteomes" id="UP000199051">
    <property type="component" value="Unassembled WGS sequence"/>
</dbReference>
<feature type="signal peptide" evidence="1">
    <location>
        <begin position="1"/>
        <end position="26"/>
    </location>
</feature>
<proteinExistence type="predicted"/>
<dbReference type="PANTHER" id="PTHR46580:SF4">
    <property type="entry name" value="ATP_GTP-BINDING PROTEIN"/>
    <property type="match status" value="1"/>
</dbReference>
<dbReference type="EMBL" id="FOGI01000001">
    <property type="protein sequence ID" value="SEQ98912.1"/>
    <property type="molecule type" value="Genomic_DNA"/>
</dbReference>
<dbReference type="SUPFAM" id="SSF69318">
    <property type="entry name" value="Integrin alpha N-terminal domain"/>
    <property type="match status" value="1"/>
</dbReference>
<keyword evidence="1" id="KW-0732">Signal</keyword>
<sequence length="280" mass="29701">MPELRKLALVALAALVPLLVPVDAAAGGRAQPVIGDVTGDGLADRITFQEAWDNYCDVLVEPGQSGGGYGSATYHRYESPVAYAPYCPDMGEIVDLGGDGTKEIVATNFWGEEYSLVALRPNGYAADVIGTYQGINYPKFIRQVDFTGDGRQDVWLYSDQSFRLRSFNNTAAGGLVPGSIDVCSDGLPQHVFADFDGDGGQDMLAALNCGNRSASLLFGGSKPARSFGSVSGPGPSFVVALADHNGDQYPDLTVRVPQPNYTLVTERYVNDGTGGFTLLP</sequence>
<gene>
    <name evidence="2" type="ORF">SAMN04487818_101197</name>
</gene>
<accession>A0A1H9KIG5</accession>
<evidence type="ECO:0000313" key="2">
    <source>
        <dbReference type="EMBL" id="SEQ98912.1"/>
    </source>
</evidence>
<dbReference type="RefSeq" id="WP_092774469.1">
    <property type="nucleotide sequence ID" value="NZ_FOGI01000001.1"/>
</dbReference>
<dbReference type="STRING" id="155974.SAMN04487818_101197"/>
<evidence type="ECO:0008006" key="4">
    <source>
        <dbReference type="Google" id="ProtNLM"/>
    </source>
</evidence>